<reference evidence="2" key="2">
    <citation type="journal article" date="2017" name="Sci. Adv.">
        <title>A tail of two voltages: Proteomic comparison of the three electric organs of the electric eel.</title>
        <authorList>
            <person name="Traeger L.L."/>
            <person name="Sabat G."/>
            <person name="Barrett-Wilt G.A."/>
            <person name="Wells G.B."/>
            <person name="Sussman M.R."/>
        </authorList>
    </citation>
    <scope>NUCLEOTIDE SEQUENCE [LARGE SCALE GENOMIC DNA]</scope>
</reference>
<dbReference type="GO" id="GO:1990269">
    <property type="term" value="F:RNA polymerase II C-terminal domain phosphoserine binding"/>
    <property type="evidence" value="ECO:0007669"/>
    <property type="project" value="TreeGrafter"/>
</dbReference>
<dbReference type="GO" id="GO:2000805">
    <property type="term" value="P:negative regulation of termination of RNA polymerase II transcription, poly(A)-coupled"/>
    <property type="evidence" value="ECO:0007669"/>
    <property type="project" value="TreeGrafter"/>
</dbReference>
<dbReference type="Proteomes" id="UP000314983">
    <property type="component" value="Chromosome 15"/>
</dbReference>
<dbReference type="Gene3D" id="1.25.40.90">
    <property type="match status" value="1"/>
</dbReference>
<dbReference type="GO" id="GO:0003723">
    <property type="term" value="F:RNA binding"/>
    <property type="evidence" value="ECO:0007669"/>
    <property type="project" value="TreeGrafter"/>
</dbReference>
<dbReference type="PANTHER" id="PTHR23140">
    <property type="entry name" value="RNA PROCESSING PROTEIN LD23810P"/>
    <property type="match status" value="1"/>
</dbReference>
<protein>
    <submittedName>
        <fullName evidence="1">Uncharacterized protein</fullName>
    </submittedName>
</protein>
<sequence length="105" mass="11821">LQTVKPFFVFLLSLMDMKPPISRAKMMSITKAGIKAIKLYKHVVQIIEKFIKRVYLARVGSVAEELCVWYGHHPATAGHGHSFPDTCAGEWQHAGRCRTALRTPT</sequence>
<name>A0A4W4DME1_ELEEL</name>
<evidence type="ECO:0000313" key="2">
    <source>
        <dbReference type="Proteomes" id="UP000314983"/>
    </source>
</evidence>
<keyword evidence="2" id="KW-1185">Reference proteome</keyword>
<organism evidence="1 2">
    <name type="scientific">Electrophorus electricus</name>
    <name type="common">Electric eel</name>
    <name type="synonym">Gymnotus electricus</name>
    <dbReference type="NCBI Taxonomy" id="8005"/>
    <lineage>
        <taxon>Eukaryota</taxon>
        <taxon>Metazoa</taxon>
        <taxon>Chordata</taxon>
        <taxon>Craniata</taxon>
        <taxon>Vertebrata</taxon>
        <taxon>Euteleostomi</taxon>
        <taxon>Actinopterygii</taxon>
        <taxon>Neopterygii</taxon>
        <taxon>Teleostei</taxon>
        <taxon>Ostariophysi</taxon>
        <taxon>Gymnotiformes</taxon>
        <taxon>Gymnotoidei</taxon>
        <taxon>Gymnotidae</taxon>
        <taxon>Electrophorus</taxon>
    </lineage>
</organism>
<dbReference type="PANTHER" id="PTHR23140:SF3">
    <property type="entry name" value="SR-RELATED AND CTD-ASSOCIATED FACTOR 4"/>
    <property type="match status" value="1"/>
</dbReference>
<reference evidence="1" key="5">
    <citation type="submission" date="2025-09" db="UniProtKB">
        <authorList>
            <consortium name="Ensembl"/>
        </authorList>
    </citation>
    <scope>IDENTIFICATION</scope>
</reference>
<proteinExistence type="predicted"/>
<reference evidence="1" key="4">
    <citation type="submission" date="2025-08" db="UniProtKB">
        <authorList>
            <consortium name="Ensembl"/>
        </authorList>
    </citation>
    <scope>IDENTIFICATION</scope>
</reference>
<evidence type="ECO:0000313" key="1">
    <source>
        <dbReference type="Ensembl" id="ENSEEEP00000000176.2"/>
    </source>
</evidence>
<dbReference type="AlphaFoldDB" id="A0A4W4DME1"/>
<reference evidence="1" key="3">
    <citation type="submission" date="2020-05" db="EMBL/GenBank/DDBJ databases">
        <title>Electrophorus electricus (electric eel) genome, fEleEle1, primary haplotype.</title>
        <authorList>
            <person name="Myers G."/>
            <person name="Meyer A."/>
            <person name="Fedrigo O."/>
            <person name="Formenti G."/>
            <person name="Rhie A."/>
            <person name="Tracey A."/>
            <person name="Sims Y."/>
            <person name="Jarvis E.D."/>
        </authorList>
    </citation>
    <scope>NUCLEOTIDE SEQUENCE [LARGE SCALE GENOMIC DNA]</scope>
</reference>
<dbReference type="Ensembl" id="ENSEEET00000000182.2">
    <property type="protein sequence ID" value="ENSEEEP00000000176.2"/>
    <property type="gene ID" value="ENSEEEG00000000133.2"/>
</dbReference>
<reference evidence="2" key="1">
    <citation type="journal article" date="2014" name="Science">
        <title>Nonhuman genetics. Genomic basis for the convergent evolution of electric organs.</title>
        <authorList>
            <person name="Gallant J.R."/>
            <person name="Traeger L.L."/>
            <person name="Volkening J.D."/>
            <person name="Moffett H."/>
            <person name="Chen P.H."/>
            <person name="Novina C.D."/>
            <person name="Phillips G.N.Jr."/>
            <person name="Anand R."/>
            <person name="Wells G.B."/>
            <person name="Pinch M."/>
            <person name="Guth R."/>
            <person name="Unguez G.A."/>
            <person name="Albert J.S."/>
            <person name="Zakon H.H."/>
            <person name="Samanta M.P."/>
            <person name="Sussman M.R."/>
        </authorList>
    </citation>
    <scope>NUCLEOTIDE SEQUENCE [LARGE SCALE GENOMIC DNA]</scope>
</reference>
<dbReference type="InterPro" id="IPR008942">
    <property type="entry name" value="ENTH_VHS"/>
</dbReference>
<dbReference type="GeneTree" id="ENSGT00530000063946"/>
<dbReference type="GO" id="GO:0005634">
    <property type="term" value="C:nucleus"/>
    <property type="evidence" value="ECO:0007669"/>
    <property type="project" value="TreeGrafter"/>
</dbReference>
<accession>A0A4W4DME1</accession>
<dbReference type="InterPro" id="IPR051485">
    <property type="entry name" value="SR-CTD_assoc_factor"/>
</dbReference>